<dbReference type="Gene3D" id="3.40.50.2020">
    <property type="match status" value="1"/>
</dbReference>
<dbReference type="eggNOG" id="COG1040">
    <property type="taxonomic scope" value="Bacteria"/>
</dbReference>
<dbReference type="InterPro" id="IPR051910">
    <property type="entry name" value="ComF/GntX_DNA_util-trans"/>
</dbReference>
<evidence type="ECO:0000256" key="2">
    <source>
        <dbReference type="SAM" id="MobiDB-lite"/>
    </source>
</evidence>
<organism evidence="3 4">
    <name type="scientific">Companilactobacillus versmoldensis DSM 14857 = KCTC 3814</name>
    <dbReference type="NCBI Taxonomy" id="1423815"/>
    <lineage>
        <taxon>Bacteria</taxon>
        <taxon>Bacillati</taxon>
        <taxon>Bacillota</taxon>
        <taxon>Bacilli</taxon>
        <taxon>Lactobacillales</taxon>
        <taxon>Lactobacillaceae</taxon>
        <taxon>Companilactobacillus</taxon>
    </lineage>
</organism>
<dbReference type="STRING" id="1423815.FC27_GL001733"/>
<dbReference type="OrthoDB" id="9779910at2"/>
<dbReference type="Proteomes" id="UP000051647">
    <property type="component" value="Unassembled WGS sequence"/>
</dbReference>
<dbReference type="PATRIC" id="fig|1423815.3.peg.1771"/>
<accession>A0A0R1SF55</accession>
<dbReference type="EMBL" id="AZFA01000004">
    <property type="protein sequence ID" value="KRL67708.1"/>
    <property type="molecule type" value="Genomic_DNA"/>
</dbReference>
<dbReference type="PANTHER" id="PTHR47505:SF1">
    <property type="entry name" value="DNA UTILIZATION PROTEIN YHGH"/>
    <property type="match status" value="1"/>
</dbReference>
<reference evidence="3 4" key="1">
    <citation type="journal article" date="2015" name="Genome Announc.">
        <title>Expanding the biotechnology potential of lactobacilli through comparative genomics of 213 strains and associated genera.</title>
        <authorList>
            <person name="Sun Z."/>
            <person name="Harris H.M."/>
            <person name="McCann A."/>
            <person name="Guo C."/>
            <person name="Argimon S."/>
            <person name="Zhang W."/>
            <person name="Yang X."/>
            <person name="Jeffery I.B."/>
            <person name="Cooney J.C."/>
            <person name="Kagawa T.F."/>
            <person name="Liu W."/>
            <person name="Song Y."/>
            <person name="Salvetti E."/>
            <person name="Wrobel A."/>
            <person name="Rasinkangas P."/>
            <person name="Parkhill J."/>
            <person name="Rea M.C."/>
            <person name="O'Sullivan O."/>
            <person name="Ritari J."/>
            <person name="Douillard F.P."/>
            <person name="Paul Ross R."/>
            <person name="Yang R."/>
            <person name="Briner A.E."/>
            <person name="Felis G.E."/>
            <person name="de Vos W.M."/>
            <person name="Barrangou R."/>
            <person name="Klaenhammer T.R."/>
            <person name="Caufield P.W."/>
            <person name="Cui Y."/>
            <person name="Zhang H."/>
            <person name="O'Toole P.W."/>
        </authorList>
    </citation>
    <scope>NUCLEOTIDE SEQUENCE [LARGE SCALE GENOMIC DNA]</scope>
    <source>
        <strain evidence="3 4">DSM 14857</strain>
    </source>
</reference>
<name>A0A0R1SF55_9LACO</name>
<dbReference type="RefSeq" id="WP_010624257.1">
    <property type="nucleotide sequence ID" value="NZ_AZFA01000004.1"/>
</dbReference>
<evidence type="ECO:0000313" key="3">
    <source>
        <dbReference type="EMBL" id="KRL67708.1"/>
    </source>
</evidence>
<dbReference type="GO" id="GO:0016757">
    <property type="term" value="F:glycosyltransferase activity"/>
    <property type="evidence" value="ECO:0007669"/>
    <property type="project" value="UniProtKB-KW"/>
</dbReference>
<dbReference type="PANTHER" id="PTHR47505">
    <property type="entry name" value="DNA UTILIZATION PROTEIN YHGH"/>
    <property type="match status" value="1"/>
</dbReference>
<dbReference type="AlphaFoldDB" id="A0A0R1SF55"/>
<dbReference type="SUPFAM" id="SSF53271">
    <property type="entry name" value="PRTase-like"/>
    <property type="match status" value="1"/>
</dbReference>
<keyword evidence="4" id="KW-1185">Reference proteome</keyword>
<feature type="region of interest" description="Disordered" evidence="2">
    <location>
        <begin position="156"/>
        <end position="183"/>
    </location>
</feature>
<comment type="similarity">
    <text evidence="1">Belongs to the ComF/GntX family.</text>
</comment>
<evidence type="ECO:0000256" key="1">
    <source>
        <dbReference type="ARBA" id="ARBA00008007"/>
    </source>
</evidence>
<dbReference type="InterPro" id="IPR000836">
    <property type="entry name" value="PRTase_dom"/>
</dbReference>
<protein>
    <submittedName>
        <fullName evidence="3">Amidophosphoribosyltransferase-like protein</fullName>
    </submittedName>
</protein>
<evidence type="ECO:0000313" key="4">
    <source>
        <dbReference type="Proteomes" id="UP000051647"/>
    </source>
</evidence>
<proteinExistence type="inferred from homology"/>
<keyword evidence="3" id="KW-0328">Glycosyltransferase</keyword>
<dbReference type="InterPro" id="IPR029057">
    <property type="entry name" value="PRTase-like"/>
</dbReference>
<comment type="caution">
    <text evidence="3">The sequence shown here is derived from an EMBL/GenBank/DDBJ whole genome shotgun (WGS) entry which is preliminary data.</text>
</comment>
<keyword evidence="3" id="KW-0808">Transferase</keyword>
<sequence length="226" mass="26893">MKCLNCGQIILQQLTIREIIGLERIIVDNLCHFCRQQLKILNDESGCNYCSKSGEEAVCQDCLIWQKEYQLTNYHSAIFSYNRFMHDYFKKYKRYGDVILADMFQKDLQVWAQKNKFDLVTYVPSSQSHLELRGFDPVYELYRNIFKLEKLFKKNDSDKPQSQKNKRERMRTPQTFRLGPGFRKSDSQKKVLIVDDIYTTGRTILHARHLLEINGFQNIYTFSLTR</sequence>
<gene>
    <name evidence="3" type="ORF">FC27_GL001733</name>
</gene>
<dbReference type="CDD" id="cd06223">
    <property type="entry name" value="PRTases_typeI"/>
    <property type="match status" value="1"/>
</dbReference>